<name>A0ABW4JIR9_9BACL</name>
<keyword evidence="2" id="KW-0802">TPR repeat</keyword>
<evidence type="ECO:0000313" key="5">
    <source>
        <dbReference type="Proteomes" id="UP001597079"/>
    </source>
</evidence>
<dbReference type="Pfam" id="PF01381">
    <property type="entry name" value="HTH_3"/>
    <property type="match status" value="1"/>
</dbReference>
<dbReference type="Pfam" id="PF13424">
    <property type="entry name" value="TPR_12"/>
    <property type="match status" value="1"/>
</dbReference>
<dbReference type="SMART" id="SM00530">
    <property type="entry name" value="HTH_XRE"/>
    <property type="match status" value="1"/>
</dbReference>
<gene>
    <name evidence="4" type="ORF">ACFSB2_10380</name>
</gene>
<evidence type="ECO:0000256" key="2">
    <source>
        <dbReference type="PROSITE-ProRule" id="PRU00339"/>
    </source>
</evidence>
<protein>
    <submittedName>
        <fullName evidence="4">Tetratricopeptide repeat protein</fullName>
    </submittedName>
</protein>
<dbReference type="PANTHER" id="PTHR46797">
    <property type="entry name" value="HTH-TYPE TRANSCRIPTIONAL REGULATOR"/>
    <property type="match status" value="1"/>
</dbReference>
<sequence length="431" mass="48613">MDTLGKKIRTLRRKQKLTQQTLAEGLVTASMISQIEADRATPSESLLQQIAKRLGVEVSYFASDLLDKSDEMQTYRQARHLMGEHRYKEAIDLLNTLSWPLSPQFKAEVVFNEMANCYLQMGQLHDAARMYECVIQAGYEKNDVATAIHGYYNVGNTKRRLGEERVACMYWQRAGDLLRQYDNMYMPIGLKIQANLGRLYLQEGNWVQARRAYEEALRLTNKYGGNLDLAKIYQGLAYACMKIGEFDVALEYNMLAIDAHTDAKNVKDVLKCQVNHGMILRTAGRYAEAQQHLLALRQHLSNDEDIVALAIAHELALVASALQDFDGTLAETETALTHALLNEQIEGEIRLLRAKTYVELGALETALREVEQGRACLTDNHSTALTIAFRDVERQCWMQSGRESDIIATCVAEAQRILGAQPNQCDQNISA</sequence>
<dbReference type="SMART" id="SM00028">
    <property type="entry name" value="TPR"/>
    <property type="match status" value="3"/>
</dbReference>
<dbReference type="PANTHER" id="PTHR46797:SF1">
    <property type="entry name" value="METHYLPHOSPHONATE SYNTHASE"/>
    <property type="match status" value="1"/>
</dbReference>
<comment type="caution">
    <text evidence="4">The sequence shown here is derived from an EMBL/GenBank/DDBJ whole genome shotgun (WGS) entry which is preliminary data.</text>
</comment>
<dbReference type="SUPFAM" id="SSF48452">
    <property type="entry name" value="TPR-like"/>
    <property type="match status" value="2"/>
</dbReference>
<keyword evidence="1" id="KW-0238">DNA-binding</keyword>
<feature type="repeat" description="TPR" evidence="2">
    <location>
        <begin position="190"/>
        <end position="223"/>
    </location>
</feature>
<evidence type="ECO:0000256" key="1">
    <source>
        <dbReference type="ARBA" id="ARBA00023125"/>
    </source>
</evidence>
<reference evidence="5" key="1">
    <citation type="journal article" date="2019" name="Int. J. Syst. Evol. Microbiol.">
        <title>The Global Catalogue of Microorganisms (GCM) 10K type strain sequencing project: providing services to taxonomists for standard genome sequencing and annotation.</title>
        <authorList>
            <consortium name="The Broad Institute Genomics Platform"/>
            <consortium name="The Broad Institute Genome Sequencing Center for Infectious Disease"/>
            <person name="Wu L."/>
            <person name="Ma J."/>
        </authorList>
    </citation>
    <scope>NUCLEOTIDE SEQUENCE [LARGE SCALE GENOMIC DNA]</scope>
    <source>
        <strain evidence="5">CGMCC 1.12286</strain>
    </source>
</reference>
<evidence type="ECO:0000259" key="3">
    <source>
        <dbReference type="PROSITE" id="PS50943"/>
    </source>
</evidence>
<dbReference type="InterPro" id="IPR011990">
    <property type="entry name" value="TPR-like_helical_dom_sf"/>
</dbReference>
<dbReference type="InterPro" id="IPR050807">
    <property type="entry name" value="TransReg_Diox_bact_type"/>
</dbReference>
<dbReference type="PROSITE" id="PS50005">
    <property type="entry name" value="TPR"/>
    <property type="match status" value="1"/>
</dbReference>
<dbReference type="CDD" id="cd00093">
    <property type="entry name" value="HTH_XRE"/>
    <property type="match status" value="1"/>
</dbReference>
<dbReference type="InterPro" id="IPR001387">
    <property type="entry name" value="Cro/C1-type_HTH"/>
</dbReference>
<keyword evidence="5" id="KW-1185">Reference proteome</keyword>
<proteinExistence type="predicted"/>
<feature type="domain" description="HTH cro/C1-type" evidence="3">
    <location>
        <begin position="8"/>
        <end position="61"/>
    </location>
</feature>
<dbReference type="Proteomes" id="UP001597079">
    <property type="component" value="Unassembled WGS sequence"/>
</dbReference>
<dbReference type="InterPro" id="IPR019734">
    <property type="entry name" value="TPR_rpt"/>
</dbReference>
<accession>A0ABW4JIR9</accession>
<dbReference type="RefSeq" id="WP_377942960.1">
    <property type="nucleotide sequence ID" value="NZ_JBHUCX010000024.1"/>
</dbReference>
<organism evidence="4 5">
    <name type="scientific">Alicyclobacillus fodiniaquatilis</name>
    <dbReference type="NCBI Taxonomy" id="1661150"/>
    <lineage>
        <taxon>Bacteria</taxon>
        <taxon>Bacillati</taxon>
        <taxon>Bacillota</taxon>
        <taxon>Bacilli</taxon>
        <taxon>Bacillales</taxon>
        <taxon>Alicyclobacillaceae</taxon>
        <taxon>Alicyclobacillus</taxon>
    </lineage>
</organism>
<dbReference type="Gene3D" id="1.25.40.10">
    <property type="entry name" value="Tetratricopeptide repeat domain"/>
    <property type="match status" value="3"/>
</dbReference>
<dbReference type="EMBL" id="JBHUCX010000024">
    <property type="protein sequence ID" value="MFD1675100.1"/>
    <property type="molecule type" value="Genomic_DNA"/>
</dbReference>
<dbReference type="SUPFAM" id="SSF47413">
    <property type="entry name" value="lambda repressor-like DNA-binding domains"/>
    <property type="match status" value="1"/>
</dbReference>
<dbReference type="PROSITE" id="PS50943">
    <property type="entry name" value="HTH_CROC1"/>
    <property type="match status" value="1"/>
</dbReference>
<dbReference type="InterPro" id="IPR010982">
    <property type="entry name" value="Lambda_DNA-bd_dom_sf"/>
</dbReference>
<evidence type="ECO:0000313" key="4">
    <source>
        <dbReference type="EMBL" id="MFD1675100.1"/>
    </source>
</evidence>